<evidence type="ECO:0000313" key="1">
    <source>
        <dbReference type="EMBL" id="KAG5681850.1"/>
    </source>
</evidence>
<sequence>MYSKEEFSSEENGKSFTLQGSKEERILSFELNNNKRDNRKGWNEQVRERELLRRQLSLVIQKMPSSVIVNSSYLTFSIDFELIKDEDIQLGSFIDRKLKTLPSSSLQWQFYAIVSFEKNEEKLSITTSS</sequence>
<reference evidence="1" key="1">
    <citation type="submission" date="2021-03" db="EMBL/GenBank/DDBJ databases">
        <title>Chromosome level genome of the anhydrobiotic midge Polypedilum vanderplanki.</title>
        <authorList>
            <person name="Yoshida Y."/>
            <person name="Kikawada T."/>
            <person name="Gusev O."/>
        </authorList>
    </citation>
    <scope>NUCLEOTIDE SEQUENCE</scope>
    <source>
        <strain evidence="1">NIAS01</strain>
        <tissue evidence="1">Whole body or cell culture</tissue>
    </source>
</reference>
<comment type="caution">
    <text evidence="1">The sequence shown here is derived from an EMBL/GenBank/DDBJ whole genome shotgun (WGS) entry which is preliminary data.</text>
</comment>
<dbReference type="EMBL" id="JADBJN010000001">
    <property type="protein sequence ID" value="KAG5681850.1"/>
    <property type="molecule type" value="Genomic_DNA"/>
</dbReference>
<name>A0A9J6CI05_POLVA</name>
<proteinExistence type="predicted"/>
<keyword evidence="2" id="KW-1185">Reference proteome</keyword>
<dbReference type="Proteomes" id="UP001107558">
    <property type="component" value="Chromosome 1"/>
</dbReference>
<dbReference type="AlphaFoldDB" id="A0A9J6CI05"/>
<accession>A0A9J6CI05</accession>
<evidence type="ECO:0000313" key="2">
    <source>
        <dbReference type="Proteomes" id="UP001107558"/>
    </source>
</evidence>
<gene>
    <name evidence="1" type="ORF">PVAND_011258</name>
</gene>
<protein>
    <submittedName>
        <fullName evidence="1">Uncharacterized protein</fullName>
    </submittedName>
</protein>
<organism evidence="1 2">
    <name type="scientific">Polypedilum vanderplanki</name>
    <name type="common">Sleeping chironomid midge</name>
    <dbReference type="NCBI Taxonomy" id="319348"/>
    <lineage>
        <taxon>Eukaryota</taxon>
        <taxon>Metazoa</taxon>
        <taxon>Ecdysozoa</taxon>
        <taxon>Arthropoda</taxon>
        <taxon>Hexapoda</taxon>
        <taxon>Insecta</taxon>
        <taxon>Pterygota</taxon>
        <taxon>Neoptera</taxon>
        <taxon>Endopterygota</taxon>
        <taxon>Diptera</taxon>
        <taxon>Nematocera</taxon>
        <taxon>Chironomoidea</taxon>
        <taxon>Chironomidae</taxon>
        <taxon>Chironominae</taxon>
        <taxon>Polypedilum</taxon>
        <taxon>Polypedilum</taxon>
    </lineage>
</organism>